<keyword evidence="1" id="KW-0812">Transmembrane</keyword>
<keyword evidence="1" id="KW-1133">Transmembrane helix</keyword>
<comment type="caution">
    <text evidence="2">The sequence shown here is derived from an EMBL/GenBank/DDBJ whole genome shotgun (WGS) entry which is preliminary data.</text>
</comment>
<dbReference type="Pfam" id="PF24838">
    <property type="entry name" value="8xMP"/>
    <property type="match status" value="1"/>
</dbReference>
<proteinExistence type="predicted"/>
<keyword evidence="1" id="KW-0472">Membrane</keyword>
<dbReference type="RefSeq" id="WP_141997450.1">
    <property type="nucleotide sequence ID" value="NZ_VFML01000001.1"/>
</dbReference>
<organism evidence="2 3">
    <name type="scientific">Amycolatopsis cihanbeyliensis</name>
    <dbReference type="NCBI Taxonomy" id="1128664"/>
    <lineage>
        <taxon>Bacteria</taxon>
        <taxon>Bacillati</taxon>
        <taxon>Actinomycetota</taxon>
        <taxon>Actinomycetes</taxon>
        <taxon>Pseudonocardiales</taxon>
        <taxon>Pseudonocardiaceae</taxon>
        <taxon>Amycolatopsis</taxon>
    </lineage>
</organism>
<gene>
    <name evidence="2" type="ORF">FB471_2178</name>
</gene>
<evidence type="ECO:0000313" key="3">
    <source>
        <dbReference type="Proteomes" id="UP000320876"/>
    </source>
</evidence>
<reference evidence="2 3" key="1">
    <citation type="submission" date="2019-06" db="EMBL/GenBank/DDBJ databases">
        <title>Sequencing the genomes of 1000 actinobacteria strains.</title>
        <authorList>
            <person name="Klenk H.-P."/>
        </authorList>
    </citation>
    <scope>NUCLEOTIDE SEQUENCE [LARGE SCALE GENOMIC DNA]</scope>
    <source>
        <strain evidence="2 3">DSM 45679</strain>
    </source>
</reference>
<dbReference type="AlphaFoldDB" id="A0A542DH75"/>
<sequence>MADGPEHTWESFPDSESRLLKAYEVVAAHYRQDVLLYWTRLSVFLVVQAGLLAVFKGLVRSHSGTATVFALVGAAISVVWFLVARASVRWIEVWRRKVVELDTLVNPLASYRLESAPPGRRWWTRLTERPSEIAQALPLIFLLGWLVLPWV</sequence>
<evidence type="ECO:0000313" key="2">
    <source>
        <dbReference type="EMBL" id="TQJ02449.1"/>
    </source>
</evidence>
<keyword evidence="3" id="KW-1185">Reference proteome</keyword>
<feature type="transmembrane region" description="Helical" evidence="1">
    <location>
        <begin position="35"/>
        <end position="55"/>
    </location>
</feature>
<evidence type="ECO:0000256" key="1">
    <source>
        <dbReference type="SAM" id="Phobius"/>
    </source>
</evidence>
<dbReference type="EMBL" id="VFML01000001">
    <property type="protein sequence ID" value="TQJ02449.1"/>
    <property type="molecule type" value="Genomic_DNA"/>
</dbReference>
<dbReference type="OrthoDB" id="9153185at2"/>
<protein>
    <submittedName>
        <fullName evidence="2">Uncharacterized protein</fullName>
    </submittedName>
</protein>
<accession>A0A542DH75</accession>
<dbReference type="Proteomes" id="UP000320876">
    <property type="component" value="Unassembled WGS sequence"/>
</dbReference>
<feature type="transmembrane region" description="Helical" evidence="1">
    <location>
        <begin position="67"/>
        <end position="88"/>
    </location>
</feature>
<dbReference type="InterPro" id="IPR056918">
    <property type="entry name" value="8xMP"/>
</dbReference>
<name>A0A542DH75_AMYCI</name>